<comment type="caution">
    <text evidence="1">The sequence shown here is derived from an EMBL/GenBank/DDBJ whole genome shotgun (WGS) entry which is preliminary data.</text>
</comment>
<name>A0ABU3S6K6_9HYPH</name>
<keyword evidence="1" id="KW-0456">Lyase</keyword>
<organism evidence="1 2">
    <name type="scientific">Bosea rubneri</name>
    <dbReference type="NCBI Taxonomy" id="3075434"/>
    <lineage>
        <taxon>Bacteria</taxon>
        <taxon>Pseudomonadati</taxon>
        <taxon>Pseudomonadota</taxon>
        <taxon>Alphaproteobacteria</taxon>
        <taxon>Hyphomicrobiales</taxon>
        <taxon>Boseaceae</taxon>
        <taxon>Bosea</taxon>
    </lineage>
</organism>
<dbReference type="GO" id="GO:0016829">
    <property type="term" value="F:lyase activity"/>
    <property type="evidence" value="ECO:0007669"/>
    <property type="project" value="UniProtKB-KW"/>
</dbReference>
<sequence length="201" mass="20734">MATNETLLGAGFSDPVFQSQGAFRALLAALSEPGQVRELAIAVEPPAGLARATALALLTLADYETPIWLPASLRDGPAGAWLRFHCGAALVEYPARAAFAVIDGAALEPKLAAFNPGDDQFPDRSTTVIVQCAALAGGEAVTLEGPGIAGTCEIAPSGLRPGFWGEVAANAELYPCGVDLILSHGAELIGLPRSTQILETR</sequence>
<dbReference type="SUPFAM" id="SSF159709">
    <property type="entry name" value="PhnH-like"/>
    <property type="match status" value="1"/>
</dbReference>
<accession>A0ABU3S6K6</accession>
<evidence type="ECO:0000313" key="1">
    <source>
        <dbReference type="EMBL" id="MDU0340420.1"/>
    </source>
</evidence>
<dbReference type="InterPro" id="IPR038058">
    <property type="entry name" value="PhnH-like_sp"/>
</dbReference>
<reference evidence="1 2" key="1">
    <citation type="submission" date="2023-09" db="EMBL/GenBank/DDBJ databases">
        <title>Whole genome shotgun sequencing (WGS) of Bosea sp. ZW T0_25, isolated from stored onions (Allium cepa).</title>
        <authorList>
            <person name="Stoll D.A."/>
            <person name="Huch M."/>
        </authorList>
    </citation>
    <scope>NUCLEOTIDE SEQUENCE [LARGE SCALE GENOMIC DNA]</scope>
    <source>
        <strain evidence="1 2">ZW T0_25</strain>
    </source>
</reference>
<protein>
    <submittedName>
        <fullName evidence="1">Phosphonate C-P lyase system protein PhnH</fullName>
    </submittedName>
</protein>
<proteinExistence type="predicted"/>
<keyword evidence="2" id="KW-1185">Reference proteome</keyword>
<dbReference type="Proteomes" id="UP001254257">
    <property type="component" value="Unassembled WGS sequence"/>
</dbReference>
<dbReference type="PIRSF" id="PIRSF020680">
    <property type="entry name" value="PhnH"/>
    <property type="match status" value="1"/>
</dbReference>
<dbReference type="EMBL" id="JAWDID010000013">
    <property type="protein sequence ID" value="MDU0340420.1"/>
    <property type="molecule type" value="Genomic_DNA"/>
</dbReference>
<dbReference type="InterPro" id="IPR008772">
    <property type="entry name" value="Phosphonate_metab_PhnH"/>
</dbReference>
<dbReference type="Pfam" id="PF05845">
    <property type="entry name" value="PhnH"/>
    <property type="match status" value="1"/>
</dbReference>
<dbReference type="NCBIfam" id="TIGR03292">
    <property type="entry name" value="PhnH_redo"/>
    <property type="match status" value="1"/>
</dbReference>
<evidence type="ECO:0000313" key="2">
    <source>
        <dbReference type="Proteomes" id="UP001254257"/>
    </source>
</evidence>
<dbReference type="RefSeq" id="WP_316018290.1">
    <property type="nucleotide sequence ID" value="NZ_JAWDID010000013.1"/>
</dbReference>
<dbReference type="Gene3D" id="3.40.50.11310">
    <property type="entry name" value="Bacterial phosphonate metabolism protein PhnH"/>
    <property type="match status" value="1"/>
</dbReference>
<gene>
    <name evidence="1" type="primary">phnH</name>
    <name evidence="1" type="ORF">RKE40_11025</name>
</gene>